<organism evidence="7 8">
    <name type="scientific">Podospora fimiseda</name>
    <dbReference type="NCBI Taxonomy" id="252190"/>
    <lineage>
        <taxon>Eukaryota</taxon>
        <taxon>Fungi</taxon>
        <taxon>Dikarya</taxon>
        <taxon>Ascomycota</taxon>
        <taxon>Pezizomycotina</taxon>
        <taxon>Sordariomycetes</taxon>
        <taxon>Sordariomycetidae</taxon>
        <taxon>Sordariales</taxon>
        <taxon>Podosporaceae</taxon>
        <taxon>Podospora</taxon>
    </lineage>
</organism>
<sequence>MKTLTNPILLLGVYSFLVQAIFPQARLPVVTLGTSQLRRPSKLSGSGNFSQRLNHSDPSAGTFNQQYIWNTEYWGGPGSPVILYNHGESPSSLATDYLSNDTLVGLYAQALNAAMVMIEHRYWGKSSPFQVLDTQNLTHLTLNNSIHDMTYFARNVRLPFDLSGDSNAPKAPWVLVGGSYAGALSAWTSKISPGTFWAHHASSAPVQVIGNFWQYFEPIRAGMPQNCSLSFELIAEHIDDVLAGKNSTEILELKKKFLLQDLVSDADFASAISLPLGMWQSILAITLKTEHPFYQMCDTVQGVRPVEPYNPNGDDTIGEILTARSPPNLVDHTKEVVTVRALNNYAAWWNNEYFPGSCASWGYPDWNHTFSSACYDTLNTSNPQFTDLAVSNINSARPWAWLLCNEPFGWWQGGAPPEVTSLISRAVNVEYLESICHRLFPQQGTAQVNTWKIPESINLFTDGWHINTTRVLFVDGEFDPWRSASISSDFRDDGPFQSTTKQPVLIVKGGRHGYDLDAWIGERVEEIGSVQRQAVTQMVKWVQQFYDIEERHKSGWEWLKPCKRINNTSSCGGNLWK</sequence>
<gene>
    <name evidence="7" type="ORF">QBC38DRAFT_514564</name>
</gene>
<feature type="chain" id="PRO_5042918167" evidence="6">
    <location>
        <begin position="21"/>
        <end position="577"/>
    </location>
</feature>
<reference evidence="7" key="1">
    <citation type="journal article" date="2023" name="Mol. Phylogenet. Evol.">
        <title>Genome-scale phylogeny and comparative genomics of the fungal order Sordariales.</title>
        <authorList>
            <person name="Hensen N."/>
            <person name="Bonometti L."/>
            <person name="Westerberg I."/>
            <person name="Brannstrom I.O."/>
            <person name="Guillou S."/>
            <person name="Cros-Aarteil S."/>
            <person name="Calhoun S."/>
            <person name="Haridas S."/>
            <person name="Kuo A."/>
            <person name="Mondo S."/>
            <person name="Pangilinan J."/>
            <person name="Riley R."/>
            <person name="LaButti K."/>
            <person name="Andreopoulos B."/>
            <person name="Lipzen A."/>
            <person name="Chen C."/>
            <person name="Yan M."/>
            <person name="Daum C."/>
            <person name="Ng V."/>
            <person name="Clum A."/>
            <person name="Steindorff A."/>
            <person name="Ohm R.A."/>
            <person name="Martin F."/>
            <person name="Silar P."/>
            <person name="Natvig D.O."/>
            <person name="Lalanne C."/>
            <person name="Gautier V."/>
            <person name="Ament-Velasquez S.L."/>
            <person name="Kruys A."/>
            <person name="Hutchinson M.I."/>
            <person name="Powell A.J."/>
            <person name="Barry K."/>
            <person name="Miller A.N."/>
            <person name="Grigoriev I.V."/>
            <person name="Debuchy R."/>
            <person name="Gladieux P."/>
            <person name="Hiltunen Thoren M."/>
            <person name="Johannesson H."/>
        </authorList>
    </citation>
    <scope>NUCLEOTIDE SEQUENCE</scope>
    <source>
        <strain evidence="7">CBS 990.96</strain>
    </source>
</reference>
<dbReference type="Gene3D" id="3.40.50.1820">
    <property type="entry name" value="alpha/beta hydrolase"/>
    <property type="match status" value="2"/>
</dbReference>
<dbReference type="GO" id="GO:0006508">
    <property type="term" value="P:proteolysis"/>
    <property type="evidence" value="ECO:0007669"/>
    <property type="project" value="UniProtKB-KW"/>
</dbReference>
<keyword evidence="3 6" id="KW-0732">Signal</keyword>
<dbReference type="PANTHER" id="PTHR11010:SF23">
    <property type="entry name" value="SERINE PEPTIDASE"/>
    <property type="match status" value="1"/>
</dbReference>
<accession>A0AAN7GQK7</accession>
<dbReference type="SUPFAM" id="SSF53474">
    <property type="entry name" value="alpha/beta-Hydrolases"/>
    <property type="match status" value="1"/>
</dbReference>
<dbReference type="Pfam" id="PF05577">
    <property type="entry name" value="Peptidase_S28"/>
    <property type="match status" value="2"/>
</dbReference>
<keyword evidence="2 7" id="KW-0645">Protease</keyword>
<keyword evidence="8" id="KW-1185">Reference proteome</keyword>
<dbReference type="AlphaFoldDB" id="A0AAN7GQK7"/>
<evidence type="ECO:0000313" key="7">
    <source>
        <dbReference type="EMBL" id="KAK4224671.1"/>
    </source>
</evidence>
<proteinExistence type="inferred from homology"/>
<feature type="signal peptide" evidence="6">
    <location>
        <begin position="1"/>
        <end position="20"/>
    </location>
</feature>
<dbReference type="InterPro" id="IPR008758">
    <property type="entry name" value="Peptidase_S28"/>
</dbReference>
<evidence type="ECO:0000256" key="6">
    <source>
        <dbReference type="SAM" id="SignalP"/>
    </source>
</evidence>
<keyword evidence="5" id="KW-0325">Glycoprotein</keyword>
<evidence type="ECO:0000313" key="8">
    <source>
        <dbReference type="Proteomes" id="UP001301958"/>
    </source>
</evidence>
<protein>
    <submittedName>
        <fullName evidence="7">Serine protease EDA2</fullName>
    </submittedName>
</protein>
<dbReference type="GO" id="GO:0070008">
    <property type="term" value="F:serine-type exopeptidase activity"/>
    <property type="evidence" value="ECO:0007669"/>
    <property type="project" value="InterPro"/>
</dbReference>
<keyword evidence="4" id="KW-0378">Hydrolase</keyword>
<evidence type="ECO:0000256" key="1">
    <source>
        <dbReference type="ARBA" id="ARBA00011079"/>
    </source>
</evidence>
<dbReference type="Proteomes" id="UP001301958">
    <property type="component" value="Unassembled WGS sequence"/>
</dbReference>
<reference evidence="7" key="2">
    <citation type="submission" date="2023-05" db="EMBL/GenBank/DDBJ databases">
        <authorList>
            <consortium name="Lawrence Berkeley National Laboratory"/>
            <person name="Steindorff A."/>
            <person name="Hensen N."/>
            <person name="Bonometti L."/>
            <person name="Westerberg I."/>
            <person name="Brannstrom I.O."/>
            <person name="Guillou S."/>
            <person name="Cros-Aarteil S."/>
            <person name="Calhoun S."/>
            <person name="Haridas S."/>
            <person name="Kuo A."/>
            <person name="Mondo S."/>
            <person name="Pangilinan J."/>
            <person name="Riley R."/>
            <person name="Labutti K."/>
            <person name="Andreopoulos B."/>
            <person name="Lipzen A."/>
            <person name="Chen C."/>
            <person name="Yanf M."/>
            <person name="Daum C."/>
            <person name="Ng V."/>
            <person name="Clum A."/>
            <person name="Ohm R."/>
            <person name="Martin F."/>
            <person name="Silar P."/>
            <person name="Natvig D."/>
            <person name="Lalanne C."/>
            <person name="Gautier V."/>
            <person name="Ament-Velasquez S.L."/>
            <person name="Kruys A."/>
            <person name="Hutchinson M.I."/>
            <person name="Powell A.J."/>
            <person name="Barry K."/>
            <person name="Miller A.N."/>
            <person name="Grigoriev I.V."/>
            <person name="Debuchy R."/>
            <person name="Gladieux P."/>
            <person name="Thoren M.H."/>
            <person name="Johannesson H."/>
        </authorList>
    </citation>
    <scope>NUCLEOTIDE SEQUENCE</scope>
    <source>
        <strain evidence="7">CBS 990.96</strain>
    </source>
</reference>
<dbReference type="GO" id="GO:0008239">
    <property type="term" value="F:dipeptidyl-peptidase activity"/>
    <property type="evidence" value="ECO:0007669"/>
    <property type="project" value="TreeGrafter"/>
</dbReference>
<comment type="caution">
    <text evidence="7">The sequence shown here is derived from an EMBL/GenBank/DDBJ whole genome shotgun (WGS) entry which is preliminary data.</text>
</comment>
<dbReference type="EMBL" id="MU865386">
    <property type="protein sequence ID" value="KAK4224671.1"/>
    <property type="molecule type" value="Genomic_DNA"/>
</dbReference>
<evidence type="ECO:0000256" key="2">
    <source>
        <dbReference type="ARBA" id="ARBA00022670"/>
    </source>
</evidence>
<evidence type="ECO:0000256" key="5">
    <source>
        <dbReference type="ARBA" id="ARBA00023180"/>
    </source>
</evidence>
<comment type="similarity">
    <text evidence="1">Belongs to the peptidase S28 family.</text>
</comment>
<name>A0AAN7GQK7_9PEZI</name>
<evidence type="ECO:0000256" key="3">
    <source>
        <dbReference type="ARBA" id="ARBA00022729"/>
    </source>
</evidence>
<evidence type="ECO:0000256" key="4">
    <source>
        <dbReference type="ARBA" id="ARBA00022801"/>
    </source>
</evidence>
<dbReference type="PANTHER" id="PTHR11010">
    <property type="entry name" value="PROTEASE S28 PRO-X CARBOXYPEPTIDASE-RELATED"/>
    <property type="match status" value="1"/>
</dbReference>
<dbReference type="InterPro" id="IPR029058">
    <property type="entry name" value="AB_hydrolase_fold"/>
</dbReference>